<dbReference type="InterPro" id="IPR031982">
    <property type="entry name" value="PilE-like"/>
</dbReference>
<dbReference type="NCBIfam" id="TIGR02532">
    <property type="entry name" value="IV_pilin_GFxxxE"/>
    <property type="match status" value="1"/>
</dbReference>
<dbReference type="InterPro" id="IPR012902">
    <property type="entry name" value="N_methyl_site"/>
</dbReference>
<gene>
    <name evidence="2" type="ORF">PSU93_12645</name>
</gene>
<dbReference type="PANTHER" id="PTHR30093">
    <property type="entry name" value="GENERAL SECRETION PATHWAY PROTEIN G"/>
    <property type="match status" value="1"/>
</dbReference>
<accession>A0AA43Q9X0</accession>
<protein>
    <submittedName>
        <fullName evidence="2">Type IV pilin protein</fullName>
    </submittedName>
</protein>
<dbReference type="Pfam" id="PF07963">
    <property type="entry name" value="N_methyl"/>
    <property type="match status" value="1"/>
</dbReference>
<feature type="transmembrane region" description="Helical" evidence="1">
    <location>
        <begin position="12"/>
        <end position="33"/>
    </location>
</feature>
<evidence type="ECO:0000313" key="2">
    <source>
        <dbReference type="EMBL" id="MDI1231988.1"/>
    </source>
</evidence>
<evidence type="ECO:0000313" key="3">
    <source>
        <dbReference type="Proteomes" id="UP001160519"/>
    </source>
</evidence>
<comment type="caution">
    <text evidence="2">The sequence shown here is derived from an EMBL/GenBank/DDBJ whole genome shotgun (WGS) entry which is preliminary data.</text>
</comment>
<keyword evidence="3" id="KW-1185">Reference proteome</keyword>
<dbReference type="GO" id="GO:0043683">
    <property type="term" value="P:type IV pilus assembly"/>
    <property type="evidence" value="ECO:0007669"/>
    <property type="project" value="InterPro"/>
</dbReference>
<dbReference type="PANTHER" id="PTHR30093:SF47">
    <property type="entry name" value="TYPE IV PILUS NON-CORE MINOR PILIN PILE"/>
    <property type="match status" value="1"/>
</dbReference>
<dbReference type="Gene3D" id="3.30.700.10">
    <property type="entry name" value="Glycoprotein, Type 4 Pilin"/>
    <property type="match status" value="1"/>
</dbReference>
<keyword evidence="1" id="KW-0472">Membrane</keyword>
<dbReference type="PROSITE" id="PS00409">
    <property type="entry name" value="PROKAR_NTER_METHYL"/>
    <property type="match status" value="1"/>
</dbReference>
<reference evidence="2" key="1">
    <citation type="submission" date="2023-01" db="EMBL/GenBank/DDBJ databases">
        <title>Biogeochemical cycle of methane in antarctic sediments.</title>
        <authorList>
            <person name="Roldan D.M."/>
            <person name="Menes R.J."/>
        </authorList>
    </citation>
    <scope>NUCLEOTIDE SEQUENCE [LARGE SCALE GENOMIC DNA]</scope>
    <source>
        <strain evidence="2">K-2018 MAG008</strain>
    </source>
</reference>
<name>A0AA43Q9X0_9GAMM</name>
<organism evidence="2 3">
    <name type="scientific">Candidatus Methylobacter titanis</name>
    <dbReference type="NCBI Taxonomy" id="3053457"/>
    <lineage>
        <taxon>Bacteria</taxon>
        <taxon>Pseudomonadati</taxon>
        <taxon>Pseudomonadota</taxon>
        <taxon>Gammaproteobacteria</taxon>
        <taxon>Methylococcales</taxon>
        <taxon>Methylococcaceae</taxon>
        <taxon>Methylobacter</taxon>
    </lineage>
</organism>
<dbReference type="AlphaFoldDB" id="A0AA43Q9X0"/>
<evidence type="ECO:0000256" key="1">
    <source>
        <dbReference type="SAM" id="Phobius"/>
    </source>
</evidence>
<dbReference type="EMBL" id="JAQSDF010000052">
    <property type="protein sequence ID" value="MDI1231988.1"/>
    <property type="molecule type" value="Genomic_DNA"/>
</dbReference>
<dbReference type="InterPro" id="IPR045584">
    <property type="entry name" value="Pilin-like"/>
</dbReference>
<dbReference type="SUPFAM" id="SSF54523">
    <property type="entry name" value="Pili subunits"/>
    <property type="match status" value="1"/>
</dbReference>
<dbReference type="Proteomes" id="UP001160519">
    <property type="component" value="Unassembled WGS sequence"/>
</dbReference>
<dbReference type="Pfam" id="PF16732">
    <property type="entry name" value="ComP_DUS"/>
    <property type="match status" value="1"/>
</dbReference>
<proteinExistence type="predicted"/>
<sequence length="134" mass="13991">MYTFKRSSGFTLIELMIVVAIIGILASIAYPAYTEYVIRAKRSDAKAALLQVQLAQEKWRANHTSYGTLANIGVSAASPEGHYTIAVSGNTTTAYTATATPLAPFADAKCGALGIDQAGVKTAGSGTVANCWGK</sequence>
<keyword evidence="1" id="KW-1133">Transmembrane helix</keyword>
<keyword evidence="1" id="KW-0812">Transmembrane</keyword>